<dbReference type="AlphaFoldDB" id="A0A1H7U2B4"/>
<evidence type="ECO:0000313" key="1">
    <source>
        <dbReference type="EMBL" id="SEL90915.1"/>
    </source>
</evidence>
<dbReference type="Proteomes" id="UP000199297">
    <property type="component" value="Unassembled WGS sequence"/>
</dbReference>
<keyword evidence="2" id="KW-1185">Reference proteome</keyword>
<dbReference type="Gene3D" id="3.40.190.10">
    <property type="entry name" value="Periplasmic binding protein-like II"/>
    <property type="match status" value="2"/>
</dbReference>
<dbReference type="SUPFAM" id="SSF53850">
    <property type="entry name" value="Periplasmic binding protein-like II"/>
    <property type="match status" value="1"/>
</dbReference>
<protein>
    <submittedName>
        <fullName evidence="1">Amino acid ABC transporter substrate-binding protein, PAAT family</fullName>
    </submittedName>
</protein>
<sequence length="263" mass="30463">MLKNIWGDMAASNMTIFRGTLILLTVFLCLITSVNAKERVSLYTYFDKAPFIIDKDNKRGLSFDLARKLTEHSSLFRFEVVYLPKQRAIERLDKRGAMLWINPLWVGDKSQTKYDWISDIINDSELYVSPDSELKYKGIESLYNKTMVGVRGYNYVNLDDAVAQGKIRRFDVTQESLIVDFLMKKRADFGVIGAQTFAYFQRNLVSTGSKLHIVSGYHNPFTRRILVSKADARLKQELQSWFATTEWQSLQQKWLDISINQTP</sequence>
<dbReference type="STRING" id="641665.GCA_002104455_02245"/>
<dbReference type="EMBL" id="FOBI01000032">
    <property type="protein sequence ID" value="SEL90915.1"/>
    <property type="molecule type" value="Genomic_DNA"/>
</dbReference>
<reference evidence="2" key="1">
    <citation type="submission" date="2016-10" db="EMBL/GenBank/DDBJ databases">
        <authorList>
            <person name="Varghese N."/>
            <person name="Submissions S."/>
        </authorList>
    </citation>
    <scope>NUCLEOTIDE SEQUENCE [LARGE SCALE GENOMIC DNA]</scope>
    <source>
        <strain evidence="2">CGMCC 1.9127</strain>
    </source>
</reference>
<dbReference type="OrthoDB" id="8454826at2"/>
<proteinExistence type="predicted"/>
<accession>A0A1H7U2B4</accession>
<gene>
    <name evidence="1" type="ORF">SAMN05216262_1329</name>
</gene>
<evidence type="ECO:0000313" key="2">
    <source>
        <dbReference type="Proteomes" id="UP000199297"/>
    </source>
</evidence>
<dbReference type="RefSeq" id="WP_085286178.1">
    <property type="nucleotide sequence ID" value="NZ_FOBI01000032.1"/>
</dbReference>
<organism evidence="1 2">
    <name type="scientific">Colwellia chukchiensis</name>
    <dbReference type="NCBI Taxonomy" id="641665"/>
    <lineage>
        <taxon>Bacteria</taxon>
        <taxon>Pseudomonadati</taxon>
        <taxon>Pseudomonadota</taxon>
        <taxon>Gammaproteobacteria</taxon>
        <taxon>Alteromonadales</taxon>
        <taxon>Colwelliaceae</taxon>
        <taxon>Colwellia</taxon>
    </lineage>
</organism>
<name>A0A1H7U2B4_9GAMM</name>